<gene>
    <name evidence="4" type="primary">xad_2</name>
    <name evidence="4" type="ORF">HAPAU_03490</name>
</gene>
<dbReference type="SFLD" id="SFLDS00001">
    <property type="entry name" value="Enolase"/>
    <property type="match status" value="1"/>
</dbReference>
<dbReference type="PROSITE" id="PS00909">
    <property type="entry name" value="MR_MLE_2"/>
    <property type="match status" value="1"/>
</dbReference>
<dbReference type="EC" id="4.2.1.82" evidence="4"/>
<dbReference type="InterPro" id="IPR013342">
    <property type="entry name" value="Mandelate_racemase_C"/>
</dbReference>
<dbReference type="EMBL" id="LTAZ01000001">
    <property type="protein sequence ID" value="KYH27681.1"/>
    <property type="molecule type" value="Genomic_DNA"/>
</dbReference>
<dbReference type="CDD" id="cd03316">
    <property type="entry name" value="MR_like"/>
    <property type="match status" value="1"/>
</dbReference>
<dbReference type="InterPro" id="IPR036849">
    <property type="entry name" value="Enolase-like_C_sf"/>
</dbReference>
<dbReference type="PANTHER" id="PTHR48080">
    <property type="entry name" value="D-GALACTONATE DEHYDRATASE-RELATED"/>
    <property type="match status" value="1"/>
</dbReference>
<dbReference type="Proteomes" id="UP000075321">
    <property type="component" value="Unassembled WGS sequence"/>
</dbReference>
<keyword evidence="5" id="KW-1185">Reference proteome</keyword>
<evidence type="ECO:0000256" key="1">
    <source>
        <dbReference type="ARBA" id="ARBA00023239"/>
    </source>
</evidence>
<dbReference type="GO" id="GO:0009063">
    <property type="term" value="P:amino acid catabolic process"/>
    <property type="evidence" value="ECO:0007669"/>
    <property type="project" value="InterPro"/>
</dbReference>
<dbReference type="SFLD" id="SFLDG00179">
    <property type="entry name" value="mandelate_racemase"/>
    <property type="match status" value="1"/>
</dbReference>
<dbReference type="Pfam" id="PF13378">
    <property type="entry name" value="MR_MLE_C"/>
    <property type="match status" value="1"/>
</dbReference>
<dbReference type="SUPFAM" id="SSF51604">
    <property type="entry name" value="Enolase C-terminal domain-like"/>
    <property type="match status" value="1"/>
</dbReference>
<sequence>MEITEVETFVVDADWRNWFFVQVHTDEGISGVGEALSGEGLTAALEATADAHKHYLIGEDPLNRKAISRRLRRDPFAWRAGKLINAVANAFDIALLDIAGKYYNEPVWKLLGGKIHDEIPVYANGWHIGERTPENYAHHAEKAVEEQEYPALKCDPFAHYEYSLTDDQIEEVGELLGAVREAVGWDVGIALDCHGRFSRRGAIEVANGLEEYDIMFLEEPVELEDRQVMAEITKQVNMPVATGERIYNNETMADLIRTQACDIVQPDVTNYGSIQELQHAAAMAKSRYMTFAPHNPQRGRLDGRRTPSLCRHREPRSARTHEPGRPVGRRDRQTRLRSE</sequence>
<dbReference type="InterPro" id="IPR029017">
    <property type="entry name" value="Enolase-like_N"/>
</dbReference>
<comment type="caution">
    <text evidence="4">The sequence shown here is derived from an EMBL/GenBank/DDBJ whole genome shotgun (WGS) entry which is preliminary data.</text>
</comment>
<dbReference type="AlphaFoldDB" id="A0A151AJ75"/>
<dbReference type="SUPFAM" id="SSF54826">
    <property type="entry name" value="Enolase N-terminal domain-like"/>
    <property type="match status" value="1"/>
</dbReference>
<reference evidence="4 5" key="1">
    <citation type="submission" date="2016-02" db="EMBL/GenBank/DDBJ databases">
        <title>Genome sequence of Halalkalicoccus paucihalophilus DSM 24557.</title>
        <authorList>
            <person name="Poehlein A."/>
            <person name="Daniel R."/>
        </authorList>
    </citation>
    <scope>NUCLEOTIDE SEQUENCE [LARGE SCALE GENOMIC DNA]</scope>
    <source>
        <strain evidence="4 5">DSM 24557</strain>
    </source>
</reference>
<dbReference type="SMART" id="SM00922">
    <property type="entry name" value="MR_MLE"/>
    <property type="match status" value="1"/>
</dbReference>
<dbReference type="OrthoDB" id="42605at2157"/>
<dbReference type="InterPro" id="IPR034593">
    <property type="entry name" value="DgoD-like"/>
</dbReference>
<feature type="region of interest" description="Disordered" evidence="2">
    <location>
        <begin position="291"/>
        <end position="339"/>
    </location>
</feature>
<feature type="domain" description="Mandelate racemase/muconate lactonizing enzyme C-terminal" evidence="3">
    <location>
        <begin position="133"/>
        <end position="239"/>
    </location>
</feature>
<feature type="compositionally biased region" description="Basic and acidic residues" evidence="2">
    <location>
        <begin position="299"/>
        <end position="339"/>
    </location>
</feature>
<dbReference type="GO" id="GO:0050401">
    <property type="term" value="F:xylonate dehydratase activity"/>
    <property type="evidence" value="ECO:0007669"/>
    <property type="project" value="UniProtKB-EC"/>
</dbReference>
<dbReference type="PATRIC" id="fig|1008153.3.peg.352"/>
<evidence type="ECO:0000259" key="3">
    <source>
        <dbReference type="SMART" id="SM00922"/>
    </source>
</evidence>
<dbReference type="InterPro" id="IPR018110">
    <property type="entry name" value="Mandel_Rmase/mucon_lact_enz_CS"/>
</dbReference>
<protein>
    <submittedName>
        <fullName evidence="4">D-xylonate dehydratase</fullName>
        <ecNumber evidence="4">4.2.1.82</ecNumber>
    </submittedName>
</protein>
<proteinExistence type="predicted"/>
<evidence type="ECO:0000313" key="4">
    <source>
        <dbReference type="EMBL" id="KYH27681.1"/>
    </source>
</evidence>
<evidence type="ECO:0000256" key="2">
    <source>
        <dbReference type="SAM" id="MobiDB-lite"/>
    </source>
</evidence>
<evidence type="ECO:0000313" key="5">
    <source>
        <dbReference type="Proteomes" id="UP000075321"/>
    </source>
</evidence>
<dbReference type="Pfam" id="PF02746">
    <property type="entry name" value="MR_MLE_N"/>
    <property type="match status" value="1"/>
</dbReference>
<dbReference type="PANTHER" id="PTHR48080:SF2">
    <property type="entry name" value="D-GALACTONATE DEHYDRATASE"/>
    <property type="match status" value="1"/>
</dbReference>
<dbReference type="Gene3D" id="3.20.20.120">
    <property type="entry name" value="Enolase-like C-terminal domain"/>
    <property type="match status" value="1"/>
</dbReference>
<dbReference type="InterPro" id="IPR013341">
    <property type="entry name" value="Mandelate_racemase_N_dom"/>
</dbReference>
<dbReference type="InterPro" id="IPR029065">
    <property type="entry name" value="Enolase_C-like"/>
</dbReference>
<organism evidence="4 5">
    <name type="scientific">Halalkalicoccus paucihalophilus</name>
    <dbReference type="NCBI Taxonomy" id="1008153"/>
    <lineage>
        <taxon>Archaea</taxon>
        <taxon>Methanobacteriati</taxon>
        <taxon>Methanobacteriota</taxon>
        <taxon>Stenosarchaea group</taxon>
        <taxon>Halobacteria</taxon>
        <taxon>Halobacteriales</taxon>
        <taxon>Halococcaceae</taxon>
        <taxon>Halalkalicoccus</taxon>
    </lineage>
</organism>
<keyword evidence="1 4" id="KW-0456">Lyase</keyword>
<accession>A0A151AJ75</accession>
<name>A0A151AJ75_9EURY</name>
<dbReference type="Gene3D" id="3.30.390.10">
    <property type="entry name" value="Enolase-like, N-terminal domain"/>
    <property type="match status" value="1"/>
</dbReference>